<feature type="compositionally biased region" description="Polar residues" evidence="1">
    <location>
        <begin position="1"/>
        <end position="13"/>
    </location>
</feature>
<dbReference type="SUPFAM" id="SSF52540">
    <property type="entry name" value="P-loop containing nucleoside triphosphate hydrolases"/>
    <property type="match status" value="1"/>
</dbReference>
<sequence>MSSLTASSGSTAPHRQVGRRSEAWSEAAAAGGQRHKQRELNPLAYPKITTTFSGSGNRALQVGYNAGNIKTSIYLPIERPETLPSPLSTVPFRRDRAFVPHGTLLDQIHRKCSTTASRTALVGLGGTGKSQLAIEYSYRVRDRSPQAWVFWVHASNAARFETSYRDIADQVKIPHRTKPGVDICKLVHDWLRDEKKNKWVLILDNVDNPNFLVRNLPTSQKVQADGPGGRYIGPLWRNMPTNQNGSILITTRSRSAALKLVEEDDIIQVDPMDEEHAISLFKKKVRSRINQKDVADLVKTLEYMPLAIVQAATYILRRAPRCTVREYLKKFQQSDQSRTSLLNYEAEHLRRDQEAKNSIIITWQISFDYISSTQQSAADLLSLMSFFDRQGIPMALLQDQSRYEYNERVENDILTLRDFSFISVNVDATTFEMHRLVQLATRKWLEARGQLERWRQQSIKNLSREFPTVKYENWAKCQVIFPHVKSAMLQPPKGKQLLHEWASILQNAANYSRAKGDYSDAERMSVKATSTLKEVLGRDHLDTLRSIANLALTFSSQGRWKEAEKLQVQVIETRKRLLGQEHPETLISMDNLAFIYTNQGRWKEAEKLGVQVMETGKRVIGQKHPTTLTSMANLALTYEKQGRWKEAEKLGMQVMETRKKVLGQEHPETLTSINHLSSIYINQGRWKEAEKPQMQVMETRKRVLGQKHPETLISMADLASIYTNQGRWKEAEKLGVQMIETGKRVIGQEHPSILTSMANLALTYEKQGRWKEAERLGMQVMETRKRVLGQEHPGTLTSINNLASTFWNQGQQKEAEKLYMEVMETRKRVLGQEHPSTLISMNNLAYILKEQGRKEEAIKLMAECVQLTNRVLGTKHPNALSSAATLATWQSVR</sequence>
<keyword evidence="5" id="KW-1185">Reference proteome</keyword>
<dbReference type="Pfam" id="PF25000">
    <property type="entry name" value="DUF7779"/>
    <property type="match status" value="1"/>
</dbReference>
<feature type="domain" description="Fungal death-pathway protein SesB" evidence="2">
    <location>
        <begin position="46"/>
        <end position="71"/>
    </location>
</feature>
<dbReference type="InterPro" id="IPR056681">
    <property type="entry name" value="DUF7779"/>
</dbReference>
<proteinExistence type="predicted"/>
<gene>
    <name evidence="4" type="ORF">GJ744_001224</name>
</gene>
<feature type="domain" description="DUF7779" evidence="3">
    <location>
        <begin position="372"/>
        <end position="446"/>
    </location>
</feature>
<dbReference type="EMBL" id="JAACFV010000117">
    <property type="protein sequence ID" value="KAF7505158.1"/>
    <property type="molecule type" value="Genomic_DNA"/>
</dbReference>
<dbReference type="Gene3D" id="3.40.50.300">
    <property type="entry name" value="P-loop containing nucleotide triphosphate hydrolases"/>
    <property type="match status" value="1"/>
</dbReference>
<dbReference type="OrthoDB" id="1658288at2759"/>
<accession>A0A8H7A9U4</accession>
<dbReference type="PANTHER" id="PTHR46082:SF6">
    <property type="entry name" value="AAA+ ATPASE DOMAIN-CONTAINING PROTEIN-RELATED"/>
    <property type="match status" value="1"/>
</dbReference>
<evidence type="ECO:0000259" key="3">
    <source>
        <dbReference type="Pfam" id="PF25000"/>
    </source>
</evidence>
<dbReference type="SUPFAM" id="SSF48452">
    <property type="entry name" value="TPR-like"/>
    <property type="match status" value="3"/>
</dbReference>
<dbReference type="PANTHER" id="PTHR46082">
    <property type="entry name" value="ATP/GTP-BINDING PROTEIN-RELATED"/>
    <property type="match status" value="1"/>
</dbReference>
<dbReference type="InterPro" id="IPR053137">
    <property type="entry name" value="NLR-like"/>
</dbReference>
<evidence type="ECO:0000313" key="5">
    <source>
        <dbReference type="Proteomes" id="UP000606974"/>
    </source>
</evidence>
<dbReference type="Proteomes" id="UP000606974">
    <property type="component" value="Unassembled WGS sequence"/>
</dbReference>
<feature type="region of interest" description="Disordered" evidence="1">
    <location>
        <begin position="1"/>
        <end position="41"/>
    </location>
</feature>
<dbReference type="Pfam" id="PF13374">
    <property type="entry name" value="TPR_10"/>
    <property type="match status" value="5"/>
</dbReference>
<reference evidence="4" key="1">
    <citation type="submission" date="2020-02" db="EMBL/GenBank/DDBJ databases">
        <authorList>
            <person name="Palmer J.M."/>
        </authorList>
    </citation>
    <scope>NUCLEOTIDE SEQUENCE</scope>
    <source>
        <strain evidence="4">EPUS1.4</strain>
        <tissue evidence="4">Thallus</tissue>
    </source>
</reference>
<dbReference type="InterPro" id="IPR011990">
    <property type="entry name" value="TPR-like_helical_dom_sf"/>
</dbReference>
<dbReference type="InterPro" id="IPR019734">
    <property type="entry name" value="TPR_rpt"/>
</dbReference>
<evidence type="ECO:0008006" key="6">
    <source>
        <dbReference type="Google" id="ProtNLM"/>
    </source>
</evidence>
<evidence type="ECO:0000313" key="4">
    <source>
        <dbReference type="EMBL" id="KAF7505158.1"/>
    </source>
</evidence>
<protein>
    <recommendedName>
        <fullName evidence="6">NB-ARC domain-containing protein</fullName>
    </recommendedName>
</protein>
<organism evidence="4 5">
    <name type="scientific">Endocarpon pusillum</name>
    <dbReference type="NCBI Taxonomy" id="364733"/>
    <lineage>
        <taxon>Eukaryota</taxon>
        <taxon>Fungi</taxon>
        <taxon>Dikarya</taxon>
        <taxon>Ascomycota</taxon>
        <taxon>Pezizomycotina</taxon>
        <taxon>Eurotiomycetes</taxon>
        <taxon>Chaetothyriomycetidae</taxon>
        <taxon>Verrucariales</taxon>
        <taxon>Verrucariaceae</taxon>
        <taxon>Endocarpon</taxon>
    </lineage>
</organism>
<comment type="caution">
    <text evidence="4">The sequence shown here is derived from an EMBL/GenBank/DDBJ whole genome shotgun (WGS) entry which is preliminary data.</text>
</comment>
<dbReference type="InterPro" id="IPR027417">
    <property type="entry name" value="P-loop_NTPase"/>
</dbReference>
<dbReference type="AlphaFoldDB" id="A0A8H7A9U4"/>
<dbReference type="Gene3D" id="1.25.40.10">
    <property type="entry name" value="Tetratricopeptide repeat domain"/>
    <property type="match status" value="2"/>
</dbReference>
<name>A0A8H7A9U4_9EURO</name>
<dbReference type="PRINTS" id="PR00381">
    <property type="entry name" value="KINESINLIGHT"/>
</dbReference>
<evidence type="ECO:0000259" key="2">
    <source>
        <dbReference type="Pfam" id="PF17046"/>
    </source>
</evidence>
<evidence type="ECO:0000256" key="1">
    <source>
        <dbReference type="SAM" id="MobiDB-lite"/>
    </source>
</evidence>
<dbReference type="SMART" id="SM00028">
    <property type="entry name" value="TPR"/>
    <property type="match status" value="5"/>
</dbReference>
<dbReference type="Pfam" id="PF13424">
    <property type="entry name" value="TPR_12"/>
    <property type="match status" value="2"/>
</dbReference>
<dbReference type="InterPro" id="IPR031469">
    <property type="entry name" value="SesB_dom"/>
</dbReference>
<dbReference type="Pfam" id="PF17046">
    <property type="entry name" value="Ses_B"/>
    <property type="match status" value="1"/>
</dbReference>